<keyword evidence="1" id="KW-0812">Transmembrane</keyword>
<evidence type="ECO:0008006" key="3">
    <source>
        <dbReference type="Google" id="ProtNLM"/>
    </source>
</evidence>
<sequence>MIYFILSKVMNCIKFLIVYLYSTLLSPIILLIIQPSLHLITTSSLFNINCYNYLIIALGIRPTIIKDEPLIDSGFILANHRCWVDFAYDPYFTNASILGRKIAFYAVYMFYILGCISNRMILFTRGNSSRKQIYDLMDNNINNYQNGRVVFYPEGTRQNYLHLNNKDDLCDKLKKGLLKEIYMRNQYPVQLFISSNKELAMNEKQLFINYGMNIKSILSKSIHPKDYPNFEMFLDEICIVWYDAWTRAYTDS</sequence>
<dbReference type="AlphaFoldDB" id="A0A6C0EIZ3"/>
<accession>A0A6C0EIZ3</accession>
<feature type="transmembrane region" description="Helical" evidence="1">
    <location>
        <begin position="12"/>
        <end position="33"/>
    </location>
</feature>
<dbReference type="EMBL" id="MN738864">
    <property type="protein sequence ID" value="QHT28712.1"/>
    <property type="molecule type" value="Genomic_DNA"/>
</dbReference>
<evidence type="ECO:0000313" key="2">
    <source>
        <dbReference type="EMBL" id="QHT28712.1"/>
    </source>
</evidence>
<proteinExistence type="predicted"/>
<name>A0A6C0EIZ3_9ZZZZ</name>
<organism evidence="2">
    <name type="scientific">viral metagenome</name>
    <dbReference type="NCBI Taxonomy" id="1070528"/>
    <lineage>
        <taxon>unclassified sequences</taxon>
        <taxon>metagenomes</taxon>
        <taxon>organismal metagenomes</taxon>
    </lineage>
</organism>
<protein>
    <recommendedName>
        <fullName evidence="3">Phospholipid/glycerol acyltransferase domain-containing protein</fullName>
    </recommendedName>
</protein>
<evidence type="ECO:0000256" key="1">
    <source>
        <dbReference type="SAM" id="Phobius"/>
    </source>
</evidence>
<feature type="transmembrane region" description="Helical" evidence="1">
    <location>
        <begin position="102"/>
        <end position="122"/>
    </location>
</feature>
<keyword evidence="1" id="KW-1133">Transmembrane helix</keyword>
<reference evidence="2" key="1">
    <citation type="journal article" date="2020" name="Nature">
        <title>Giant virus diversity and host interactions through global metagenomics.</title>
        <authorList>
            <person name="Schulz F."/>
            <person name="Roux S."/>
            <person name="Paez-Espino D."/>
            <person name="Jungbluth S."/>
            <person name="Walsh D.A."/>
            <person name="Denef V.J."/>
            <person name="McMahon K.D."/>
            <person name="Konstantinidis K.T."/>
            <person name="Eloe-Fadrosh E.A."/>
            <person name="Kyrpides N.C."/>
            <person name="Woyke T."/>
        </authorList>
    </citation>
    <scope>NUCLEOTIDE SEQUENCE</scope>
    <source>
        <strain evidence="2">GVMAG-M-3300001351-8</strain>
    </source>
</reference>
<keyword evidence="1" id="KW-0472">Membrane</keyword>